<feature type="transmembrane region" description="Helical" evidence="3">
    <location>
        <begin position="46"/>
        <end position="71"/>
    </location>
</feature>
<evidence type="ECO:0000256" key="2">
    <source>
        <dbReference type="RuleBase" id="RU004349"/>
    </source>
</evidence>
<keyword evidence="3" id="KW-0812">Transmembrane</keyword>
<reference evidence="4" key="1">
    <citation type="submission" date="2020-10" db="EMBL/GenBank/DDBJ databases">
        <authorList>
            <person name="Han B."/>
            <person name="Lu T."/>
            <person name="Zhao Q."/>
            <person name="Huang X."/>
            <person name="Zhao Y."/>
        </authorList>
    </citation>
    <scope>NUCLEOTIDE SEQUENCE</scope>
</reference>
<keyword evidence="3" id="KW-1133">Transmembrane helix</keyword>
<dbReference type="InterPro" id="IPR002208">
    <property type="entry name" value="SecY/SEC61-alpha"/>
</dbReference>
<comment type="subcellular location">
    <subcellularLocation>
        <location evidence="1">Plastid</location>
        <location evidence="1">Chloroplast thylakoid membrane</location>
        <topology evidence="1">Multi-pass membrane protein</topology>
    </subcellularLocation>
</comment>
<dbReference type="EMBL" id="CAJGYO010000007">
    <property type="protein sequence ID" value="CAD6244163.1"/>
    <property type="molecule type" value="Genomic_DNA"/>
</dbReference>
<protein>
    <submittedName>
        <fullName evidence="4">Uncharacterized protein</fullName>
    </submittedName>
</protein>
<evidence type="ECO:0000313" key="5">
    <source>
        <dbReference type="Proteomes" id="UP000604825"/>
    </source>
</evidence>
<accession>A0A811PGY3</accession>
<proteinExistence type="inferred from homology"/>
<comment type="similarity">
    <text evidence="2">Belongs to the SecY/SEC61-alpha family.</text>
</comment>
<feature type="transmembrane region" description="Helical" evidence="3">
    <location>
        <begin position="91"/>
        <end position="110"/>
    </location>
</feature>
<dbReference type="GO" id="GO:0015031">
    <property type="term" value="P:protein transport"/>
    <property type="evidence" value="ECO:0007669"/>
    <property type="project" value="InterPro"/>
</dbReference>
<gene>
    <name evidence="4" type="ORF">NCGR_LOCUS28963</name>
</gene>
<keyword evidence="3" id="KW-0472">Membrane</keyword>
<organism evidence="4 5">
    <name type="scientific">Miscanthus lutarioriparius</name>
    <dbReference type="NCBI Taxonomy" id="422564"/>
    <lineage>
        <taxon>Eukaryota</taxon>
        <taxon>Viridiplantae</taxon>
        <taxon>Streptophyta</taxon>
        <taxon>Embryophyta</taxon>
        <taxon>Tracheophyta</taxon>
        <taxon>Spermatophyta</taxon>
        <taxon>Magnoliopsida</taxon>
        <taxon>Liliopsida</taxon>
        <taxon>Poales</taxon>
        <taxon>Poaceae</taxon>
        <taxon>PACMAD clade</taxon>
        <taxon>Panicoideae</taxon>
        <taxon>Andropogonodae</taxon>
        <taxon>Andropogoneae</taxon>
        <taxon>Saccharinae</taxon>
        <taxon>Miscanthus</taxon>
    </lineage>
</organism>
<dbReference type="Gene3D" id="1.10.3370.10">
    <property type="entry name" value="SecY subunit domain"/>
    <property type="match status" value="1"/>
</dbReference>
<dbReference type="SUPFAM" id="SSF103491">
    <property type="entry name" value="Preprotein translocase SecY subunit"/>
    <property type="match status" value="1"/>
</dbReference>
<dbReference type="AlphaFoldDB" id="A0A811PGY3"/>
<evidence type="ECO:0000256" key="1">
    <source>
        <dbReference type="ARBA" id="ARBA00004454"/>
    </source>
</evidence>
<dbReference type="PANTHER" id="PTHR10906">
    <property type="entry name" value="SECY/SEC61-ALPHA FAMILY MEMBER"/>
    <property type="match status" value="1"/>
</dbReference>
<keyword evidence="5" id="KW-1185">Reference proteome</keyword>
<sequence length="172" mass="19350">MLCHHLLNVMNLLATCFVLLKAVYLKGVQMLLPLQLWERRGRWVSFLIKLLYTSTMPIFLYSAMVLALYMVSQLLHYSHFSGGILGRLLGVWKEASYVAVSITGLTYYVTLPSSVAIDSLHVLIYTVLLLASCTLLFQFWVITLGSSARDITRQLKDQRLAMPGRGDGATYA</sequence>
<dbReference type="Proteomes" id="UP000604825">
    <property type="component" value="Unassembled WGS sequence"/>
</dbReference>
<name>A0A811PGY3_9POAL</name>
<comment type="caution">
    <text evidence="4">The sequence shown here is derived from an EMBL/GenBank/DDBJ whole genome shotgun (WGS) entry which is preliminary data.</text>
</comment>
<feature type="transmembrane region" description="Helical" evidence="3">
    <location>
        <begin position="122"/>
        <end position="142"/>
    </location>
</feature>
<evidence type="ECO:0000256" key="3">
    <source>
        <dbReference type="SAM" id="Phobius"/>
    </source>
</evidence>
<evidence type="ECO:0000313" key="4">
    <source>
        <dbReference type="EMBL" id="CAD6244163.1"/>
    </source>
</evidence>
<dbReference type="OrthoDB" id="1919022at2759"/>
<dbReference type="InterPro" id="IPR023201">
    <property type="entry name" value="SecY_dom_sf"/>
</dbReference>
<dbReference type="GO" id="GO:0009535">
    <property type="term" value="C:chloroplast thylakoid membrane"/>
    <property type="evidence" value="ECO:0007669"/>
    <property type="project" value="UniProtKB-SubCell"/>
</dbReference>
<dbReference type="Pfam" id="PF00344">
    <property type="entry name" value="SecY"/>
    <property type="match status" value="1"/>
</dbReference>